<organism evidence="1 3">
    <name type="scientific">Spodoptera litura multicapsid nucleopolyhedrovirus</name>
    <name type="common">SpltMNPV</name>
    <dbReference type="NCBI Taxonomy" id="46242"/>
    <lineage>
        <taxon>Viruses</taxon>
        <taxon>Viruses incertae sedis</taxon>
        <taxon>Naldaviricetes</taxon>
        <taxon>Lefavirales</taxon>
        <taxon>Baculoviridae</taxon>
        <taxon>Alphabaculovirus</taxon>
        <taxon>Alphabaculovirus spliturae</taxon>
    </lineage>
</organism>
<evidence type="ECO:0000313" key="2">
    <source>
        <dbReference type="EMBL" id="QHN73893.1"/>
    </source>
</evidence>
<evidence type="ECO:0000313" key="3">
    <source>
        <dbReference type="Proteomes" id="UP000202667"/>
    </source>
</evidence>
<dbReference type="EMBL" id="AF325155">
    <property type="protein sequence ID" value="AAL01728.1"/>
    <property type="molecule type" value="Genomic_DNA"/>
</dbReference>
<keyword evidence="3" id="KW-1185">Reference proteome</keyword>
<gene>
    <name evidence="2" type="primary">ORF43</name>
</gene>
<sequence length="204" mass="24534">MMTNNVTQEFVAVVNKEFKMLGIEEKYPFDANEQFKSDVIFRPKDLYFFEDVTFDGNYIDYSAETTGFDIDNSHNLNMPAFQYLMRNVLDVHLGTRYFVKYNNELYYIFIDENNQIRYKTLNFIEIEYLNSKLALCNVDWHYVKYFIADKCDNMLKHIQVIKEIVKDDEHNEENGDNFQLLMTKCINYKAKFDNLNFFMSKMKI</sequence>
<dbReference type="Proteomes" id="UP000202667">
    <property type="component" value="Segment"/>
</dbReference>
<protein>
    <submittedName>
        <fullName evidence="1">Uncharacterized protein</fullName>
    </submittedName>
</protein>
<accession>Q91BI1</accession>
<reference evidence="1 3" key="1">
    <citation type="journal article" date="2001" name="Virology">
        <title>Sequence analysis of the Spodoptera litura multicapsid nucleopolyhedrovirus genome.</title>
        <authorList>
            <person name="Pang Y."/>
            <person name="Yu J."/>
            <person name="Wang L."/>
            <person name="Hu X."/>
            <person name="Bao W."/>
            <person name="Li G."/>
            <person name="Chen C."/>
            <person name="Han H."/>
            <person name="Hu S."/>
            <person name="Yang H."/>
        </authorList>
    </citation>
    <scope>NUCLEOTIDE SEQUENCE [LARGE SCALE GENOMIC DNA]</scope>
    <source>
        <strain evidence="1 3">G2</strain>
    </source>
</reference>
<dbReference type="OrthoDB" id="31366at10239"/>
<reference evidence="2" key="2">
    <citation type="journal article" date="2019" name="Viruses">
        <title>Identification of Loci Associated with Enhanced Virulence in Spodoptera litura Nucleopolyhedrovirus Isolates Using Deep Sequencing.</title>
        <authorList>
            <person name="Zwart M.P."/>
            <person name="Ali G."/>
            <person name="Strien E.A.V."/>
            <person name="Schijlen E.G.W.M."/>
            <person name="Wang M."/>
            <person name="Werf W.V."/>
            <person name="Vlak J.M."/>
        </authorList>
    </citation>
    <scope>NUCLEOTIDE SEQUENCE</scope>
    <source>
        <strain evidence="2">G2</strain>
    </source>
</reference>
<organismHost>
    <name type="scientific">Lepidoptera</name>
    <name type="common">moths &amp; butterflies</name>
    <dbReference type="NCBI Taxonomy" id="7088"/>
</organismHost>
<dbReference type="KEGG" id="vg:922128"/>
<proteinExistence type="predicted"/>
<name>Q91BI1_NPVST</name>
<dbReference type="EMBL" id="MN342245">
    <property type="protein sequence ID" value="QHN73893.1"/>
    <property type="molecule type" value="Genomic_DNA"/>
</dbReference>
<dbReference type="RefSeq" id="NP_258311.1">
    <property type="nucleotide sequence ID" value="NC_003102.1"/>
</dbReference>
<evidence type="ECO:0000313" key="1">
    <source>
        <dbReference type="EMBL" id="AAL01728.1"/>
    </source>
</evidence>